<dbReference type="RefSeq" id="WP_054432114.1">
    <property type="nucleotide sequence ID" value="NZ_LJFS01000047.1"/>
</dbReference>
<evidence type="ECO:0000256" key="1">
    <source>
        <dbReference type="SAM" id="Phobius"/>
    </source>
</evidence>
<gene>
    <name evidence="2" type="ORF">AN912_25560</name>
</gene>
<feature type="transmembrane region" description="Helical" evidence="1">
    <location>
        <begin position="144"/>
        <end position="164"/>
    </location>
</feature>
<reference evidence="2 3" key="1">
    <citation type="submission" date="2015-09" db="EMBL/GenBank/DDBJ databases">
        <title>Genome Sequences of Mycobacterium immunogenum Isolates, Recuperated from a Chloraminated Drinking Water Distribution System Simulator Subjected to Episodes of Nitrification.</title>
        <authorList>
            <person name="Gomez-Alvarez V."/>
            <person name="Revetta R.P."/>
        </authorList>
    </citation>
    <scope>NUCLEOTIDE SEQUENCE [LARGE SCALE GENOMIC DNA]</scope>
    <source>
        <strain evidence="2 3">H076</strain>
    </source>
</reference>
<dbReference type="Proteomes" id="UP000037962">
    <property type="component" value="Unassembled WGS sequence"/>
</dbReference>
<evidence type="ECO:0000313" key="2">
    <source>
        <dbReference type="EMBL" id="KPG26219.1"/>
    </source>
</evidence>
<proteinExistence type="predicted"/>
<accession>A0ABR5LKI7</accession>
<organism evidence="2 3">
    <name type="scientific">Mycobacteroides immunogenum</name>
    <dbReference type="NCBI Taxonomy" id="83262"/>
    <lineage>
        <taxon>Bacteria</taxon>
        <taxon>Bacillati</taxon>
        <taxon>Actinomycetota</taxon>
        <taxon>Actinomycetes</taxon>
        <taxon>Mycobacteriales</taxon>
        <taxon>Mycobacteriaceae</taxon>
        <taxon>Mycobacteroides</taxon>
    </lineage>
</organism>
<protein>
    <submittedName>
        <fullName evidence="2">Uncharacterized protein</fullName>
    </submittedName>
</protein>
<comment type="caution">
    <text evidence="2">The sequence shown here is derived from an EMBL/GenBank/DDBJ whole genome shotgun (WGS) entry which is preliminary data.</text>
</comment>
<keyword evidence="3" id="KW-1185">Reference proteome</keyword>
<sequence length="271" mass="28670">MGMQIEAGDGRAGGDADWRPRVIGGCLVIAGAIYATRGSWYGYLAPYGLASEDVVPGVNGETGTGHFQINATGWLAIGITTVGLVGMLWCAMAAISVRRWRAEHGAGPVPALPVTALAVAAAAATFLAVLVLAGPRSSAAAHNVVSVLGLFAAGAAFVAVPSYVSEPATSWRQVQAFAGRVDGLLGHRHPAVGRVRAPLMAWQVRVCSDGHKRRWPGKLVVDCGPRWQHTSSELVELNRQARSFGWPVYEWTYDAMTKRLTGTACVNTETH</sequence>
<keyword evidence="1" id="KW-0812">Transmembrane</keyword>
<keyword evidence="1" id="KW-1133">Transmembrane helix</keyword>
<evidence type="ECO:0000313" key="3">
    <source>
        <dbReference type="Proteomes" id="UP000037962"/>
    </source>
</evidence>
<feature type="transmembrane region" description="Helical" evidence="1">
    <location>
        <begin position="74"/>
        <end position="97"/>
    </location>
</feature>
<name>A0ABR5LKI7_9MYCO</name>
<dbReference type="EMBL" id="LJFS01000047">
    <property type="protein sequence ID" value="KPG26219.1"/>
    <property type="molecule type" value="Genomic_DNA"/>
</dbReference>
<keyword evidence="1" id="KW-0472">Membrane</keyword>
<feature type="transmembrane region" description="Helical" evidence="1">
    <location>
        <begin position="109"/>
        <end position="132"/>
    </location>
</feature>